<feature type="domain" description="Peptidase M4 C-terminal" evidence="11">
    <location>
        <begin position="426"/>
        <end position="601"/>
    </location>
</feature>
<name>A0A1T4XNG5_9GAMM</name>
<dbReference type="Gene3D" id="3.10.450.490">
    <property type="match status" value="1"/>
</dbReference>
<feature type="signal peptide" evidence="9">
    <location>
        <begin position="1"/>
        <end position="30"/>
    </location>
</feature>
<keyword evidence="4 9" id="KW-0378">Hydrolase</keyword>
<organism evidence="12 13">
    <name type="scientific">Thiothrix eikelboomii</name>
    <dbReference type="NCBI Taxonomy" id="92487"/>
    <lineage>
        <taxon>Bacteria</taxon>
        <taxon>Pseudomonadati</taxon>
        <taxon>Pseudomonadota</taxon>
        <taxon>Gammaproteobacteria</taxon>
        <taxon>Thiotrichales</taxon>
        <taxon>Thiotrichaceae</taxon>
        <taxon>Thiothrix</taxon>
    </lineage>
</organism>
<sequence length="603" mass="66666">MPSKTTATPKLCQLVLAASLFCAVSTLVHANPMDELQQLRAQDPKLTITWDATQQHARYLSGQLYLNSRKTGSDLIADFIQQHRSLLGIPAETQLVFNKSANTPAGQMLSYQQTHHGLEVAGGKLVARLQQGQLRTIANHLVTDITIPPEPTINLTTAHRLAQQATQRAATNAPTIDQADLVYFHWEWQTHLAWRIQFAPQLKPTPTRYQIWVDAQDGSIILSESRVSGIANPFQASSLAATPTPAQAFKPRALPALFSLTLAQHEFDTREAAMGSGIGHQGKLKKFKTTKHANGIYLLASQQGKNPSVQYETYKYTVGLDRIDLLKDRDNVWKDPSAIDAYTYSINVINLYKGLGDLSWWQDSGLAMGVLSVVHYGDDMGEGYDNAFWSGDYMVYGDGEKIFKTLAGSFDIVSHELTHAVIDATADLVYCKEPGALNESWADAIAMLFSLKRGAANPYLIAEDAMKPYQPWLYALRRMDDPSFRSDQYPENDHSVNHPLKSWGQPAHTDEQYIAKHCTEKTDNGGVHINSGIPNHAAYLITQALGTQATLDIYYQSLFYLNSTASFKDARAAVLQSATDLYGSETGVLKQIKTAFNAVGITD</sequence>
<dbReference type="GO" id="GO:0005576">
    <property type="term" value="C:extracellular region"/>
    <property type="evidence" value="ECO:0007669"/>
    <property type="project" value="UniProtKB-SubCell"/>
</dbReference>
<dbReference type="InterPro" id="IPR027268">
    <property type="entry name" value="Peptidase_M4/M1_CTD_sf"/>
</dbReference>
<dbReference type="InterPro" id="IPR001570">
    <property type="entry name" value="Peptidase_M4_C_domain"/>
</dbReference>
<dbReference type="EMBL" id="FUYB01000020">
    <property type="protein sequence ID" value="SKA91089.1"/>
    <property type="molecule type" value="Genomic_DNA"/>
</dbReference>
<dbReference type="Pfam" id="PF02868">
    <property type="entry name" value="Peptidase_M4_C"/>
    <property type="match status" value="1"/>
</dbReference>
<dbReference type="InterPro" id="IPR050728">
    <property type="entry name" value="Zinc_Metalloprotease_M4"/>
</dbReference>
<dbReference type="RefSeq" id="WP_078923650.1">
    <property type="nucleotide sequence ID" value="NZ_FUYB01000020.1"/>
</dbReference>
<evidence type="ECO:0000259" key="11">
    <source>
        <dbReference type="Pfam" id="PF02868"/>
    </source>
</evidence>
<reference evidence="12 13" key="1">
    <citation type="submission" date="2017-02" db="EMBL/GenBank/DDBJ databases">
        <authorList>
            <person name="Peterson S.W."/>
        </authorList>
    </citation>
    <scope>NUCLEOTIDE SEQUENCE [LARGE SCALE GENOMIC DNA]</scope>
    <source>
        <strain evidence="12 13">ATCC 49788</strain>
    </source>
</reference>
<dbReference type="PANTHER" id="PTHR33794:SF1">
    <property type="entry name" value="BACILLOLYSIN"/>
    <property type="match status" value="1"/>
</dbReference>
<comment type="similarity">
    <text evidence="1 9">Belongs to the peptidase M4 family.</text>
</comment>
<dbReference type="Gene3D" id="3.10.450.40">
    <property type="match status" value="1"/>
</dbReference>
<dbReference type="OrthoDB" id="5378341at2"/>
<keyword evidence="3" id="KW-0479">Metal-binding</keyword>
<evidence type="ECO:0000256" key="4">
    <source>
        <dbReference type="ARBA" id="ARBA00022801"/>
    </source>
</evidence>
<evidence type="ECO:0000259" key="10">
    <source>
        <dbReference type="Pfam" id="PF01447"/>
    </source>
</evidence>
<gene>
    <name evidence="12" type="ORF">SAMN02745130_03205</name>
</gene>
<evidence type="ECO:0000313" key="12">
    <source>
        <dbReference type="EMBL" id="SKA91089.1"/>
    </source>
</evidence>
<dbReference type="CDD" id="cd09597">
    <property type="entry name" value="M4_TLP"/>
    <property type="match status" value="1"/>
</dbReference>
<proteinExistence type="inferred from homology"/>
<comment type="subcellular location">
    <subcellularLocation>
        <location evidence="9">Secreted</location>
    </subcellularLocation>
</comment>
<keyword evidence="9" id="KW-0732">Signal</keyword>
<feature type="active site" description="Proton donor" evidence="8">
    <location>
        <position position="528"/>
    </location>
</feature>
<comment type="cofactor">
    <cofactor evidence="9">
        <name>Zn(2+)</name>
        <dbReference type="ChEBI" id="CHEBI:29105"/>
    </cofactor>
</comment>
<evidence type="ECO:0000256" key="7">
    <source>
        <dbReference type="ARBA" id="ARBA00023145"/>
    </source>
</evidence>
<keyword evidence="13" id="KW-1185">Reference proteome</keyword>
<keyword evidence="7" id="KW-0865">Zymogen</keyword>
<dbReference type="InterPro" id="IPR013856">
    <property type="entry name" value="Peptidase_M4_domain"/>
</dbReference>
<dbReference type="GO" id="GO:0006508">
    <property type="term" value="P:proteolysis"/>
    <property type="evidence" value="ECO:0007669"/>
    <property type="project" value="UniProtKB-KW"/>
</dbReference>
<dbReference type="Proteomes" id="UP000190460">
    <property type="component" value="Unassembled WGS sequence"/>
</dbReference>
<dbReference type="Pfam" id="PF01447">
    <property type="entry name" value="Peptidase_M4"/>
    <property type="match status" value="1"/>
</dbReference>
<keyword evidence="2 9" id="KW-0645">Protease</keyword>
<dbReference type="GO" id="GO:0046872">
    <property type="term" value="F:metal ion binding"/>
    <property type="evidence" value="ECO:0007669"/>
    <property type="project" value="UniProtKB-UniRule"/>
</dbReference>
<evidence type="ECO:0000313" key="13">
    <source>
        <dbReference type="Proteomes" id="UP000190460"/>
    </source>
</evidence>
<dbReference type="InterPro" id="IPR023612">
    <property type="entry name" value="Peptidase_M4"/>
</dbReference>
<dbReference type="EC" id="3.4.24.-" evidence="9"/>
<dbReference type="PRINTS" id="PR00730">
    <property type="entry name" value="THERMOLYSIN"/>
</dbReference>
<dbReference type="GO" id="GO:0004222">
    <property type="term" value="F:metalloendopeptidase activity"/>
    <property type="evidence" value="ECO:0007669"/>
    <property type="project" value="UniProtKB-UniRule"/>
</dbReference>
<keyword evidence="9" id="KW-0964">Secreted</keyword>
<evidence type="ECO:0000256" key="9">
    <source>
        <dbReference type="RuleBase" id="RU366073"/>
    </source>
</evidence>
<feature type="active site" evidence="8">
    <location>
        <position position="416"/>
    </location>
</feature>
<comment type="function">
    <text evidence="9">Extracellular zinc metalloprotease.</text>
</comment>
<feature type="domain" description="Peptidase M4" evidence="10">
    <location>
        <begin position="275"/>
        <end position="422"/>
    </location>
</feature>
<evidence type="ECO:0000256" key="6">
    <source>
        <dbReference type="ARBA" id="ARBA00023049"/>
    </source>
</evidence>
<dbReference type="AlphaFoldDB" id="A0A1T4XNG5"/>
<keyword evidence="6 9" id="KW-0482">Metalloprotease</keyword>
<accession>A0A1T4XNG5</accession>
<keyword evidence="5 9" id="KW-0862">Zinc</keyword>
<evidence type="ECO:0000256" key="5">
    <source>
        <dbReference type="ARBA" id="ARBA00022833"/>
    </source>
</evidence>
<protein>
    <recommendedName>
        <fullName evidence="9">Neutral metalloproteinase</fullName>
        <ecNumber evidence="9">3.4.24.-</ecNumber>
    </recommendedName>
</protein>
<dbReference type="PANTHER" id="PTHR33794">
    <property type="entry name" value="BACILLOLYSIN"/>
    <property type="match status" value="1"/>
</dbReference>
<evidence type="ECO:0000256" key="3">
    <source>
        <dbReference type="ARBA" id="ARBA00022723"/>
    </source>
</evidence>
<dbReference type="SUPFAM" id="SSF55486">
    <property type="entry name" value="Metalloproteases ('zincins'), catalytic domain"/>
    <property type="match status" value="1"/>
</dbReference>
<evidence type="ECO:0000256" key="2">
    <source>
        <dbReference type="ARBA" id="ARBA00022670"/>
    </source>
</evidence>
<evidence type="ECO:0000256" key="8">
    <source>
        <dbReference type="PIRSR" id="PIRSR623612-1"/>
    </source>
</evidence>
<dbReference type="Gene3D" id="3.10.170.10">
    <property type="match status" value="1"/>
</dbReference>
<evidence type="ECO:0000256" key="1">
    <source>
        <dbReference type="ARBA" id="ARBA00009388"/>
    </source>
</evidence>
<feature type="chain" id="PRO_5023041636" description="Neutral metalloproteinase" evidence="9">
    <location>
        <begin position="31"/>
        <end position="603"/>
    </location>
</feature>
<dbReference type="Gene3D" id="1.10.390.10">
    <property type="entry name" value="Neutral Protease Domain 2"/>
    <property type="match status" value="1"/>
</dbReference>